<evidence type="ECO:0000313" key="2">
    <source>
        <dbReference type="Proteomes" id="UP000007845"/>
    </source>
</evidence>
<dbReference type="InterPro" id="IPR036649">
    <property type="entry name" value="Pyrophosphatase_sf"/>
</dbReference>
<dbReference type="KEGG" id="ddn:DND132_2124"/>
<organism evidence="1 2">
    <name type="scientific">Pseudodesulfovibrio mercurii</name>
    <dbReference type="NCBI Taxonomy" id="641491"/>
    <lineage>
        <taxon>Bacteria</taxon>
        <taxon>Pseudomonadati</taxon>
        <taxon>Thermodesulfobacteriota</taxon>
        <taxon>Desulfovibrionia</taxon>
        <taxon>Desulfovibrionales</taxon>
        <taxon>Desulfovibrionaceae</taxon>
    </lineage>
</organism>
<protein>
    <recommendedName>
        <fullName evidence="3">Inorganic pyrophosphatase</fullName>
    </recommendedName>
</protein>
<dbReference type="eggNOG" id="COG0221">
    <property type="taxonomic scope" value="Bacteria"/>
</dbReference>
<dbReference type="GO" id="GO:0005737">
    <property type="term" value="C:cytoplasm"/>
    <property type="evidence" value="ECO:0007669"/>
    <property type="project" value="InterPro"/>
</dbReference>
<evidence type="ECO:0008006" key="3">
    <source>
        <dbReference type="Google" id="ProtNLM"/>
    </source>
</evidence>
<dbReference type="Proteomes" id="UP000007845">
    <property type="component" value="Chromosome"/>
</dbReference>
<dbReference type="SUPFAM" id="SSF50324">
    <property type="entry name" value="Inorganic pyrophosphatase"/>
    <property type="match status" value="1"/>
</dbReference>
<keyword evidence="2" id="KW-1185">Reference proteome</keyword>
<dbReference type="RefSeq" id="WP_014322756.1">
    <property type="nucleotide sequence ID" value="NC_016803.1"/>
</dbReference>
<gene>
    <name evidence="1" type="ORF">DND132_2124</name>
</gene>
<dbReference type="EMBL" id="CP003220">
    <property type="protein sequence ID" value="EGB15329.1"/>
    <property type="molecule type" value="Genomic_DNA"/>
</dbReference>
<dbReference type="GO" id="GO:0000287">
    <property type="term" value="F:magnesium ion binding"/>
    <property type="evidence" value="ECO:0007669"/>
    <property type="project" value="InterPro"/>
</dbReference>
<sequence length="131" mass="14369">MAPLPPEPVPDLALAADDPAAFWRAIDEIVNNSRLVIDRPAGSHHPKYRHVTYPLDYGYLADTASMDGGGIDVWRGRSGSTEPVAIACTVDLLKKDSEIKILLGCTPQEVETVLRFHNSSKYMKAIVVTRP</sequence>
<dbReference type="AlphaFoldDB" id="F0JHU3"/>
<reference evidence="1 2" key="1">
    <citation type="journal article" date="2011" name="J. Bacteriol.">
        <title>Genome sequence of the mercury-methylating strain Desulfovibrio desulfuricans ND132.</title>
        <authorList>
            <person name="Brown S.D."/>
            <person name="Gilmour C.C."/>
            <person name="Kucken A.M."/>
            <person name="Wall J.D."/>
            <person name="Elias D.A."/>
            <person name="Brandt C.C."/>
            <person name="Podar M."/>
            <person name="Chertkov O."/>
            <person name="Held B."/>
            <person name="Bruce D.C."/>
            <person name="Detter J.C."/>
            <person name="Tapia R."/>
            <person name="Han C.S."/>
            <person name="Goodwin L.A."/>
            <person name="Cheng J.F."/>
            <person name="Pitluck S."/>
            <person name="Woyke T."/>
            <person name="Mikhailova N."/>
            <person name="Ivanova N.N."/>
            <person name="Han J."/>
            <person name="Lucas S."/>
            <person name="Lapidus A.L."/>
            <person name="Land M.L."/>
            <person name="Hauser L.J."/>
            <person name="Palumbo A.V."/>
        </authorList>
    </citation>
    <scope>NUCLEOTIDE SEQUENCE [LARGE SCALE GENOMIC DNA]</scope>
    <source>
        <strain evidence="1 2">ND132</strain>
    </source>
</reference>
<dbReference type="GO" id="GO:0006796">
    <property type="term" value="P:phosphate-containing compound metabolic process"/>
    <property type="evidence" value="ECO:0007669"/>
    <property type="project" value="InterPro"/>
</dbReference>
<proteinExistence type="predicted"/>
<dbReference type="GO" id="GO:0004427">
    <property type="term" value="F:inorganic diphosphate phosphatase activity"/>
    <property type="evidence" value="ECO:0007669"/>
    <property type="project" value="InterPro"/>
</dbReference>
<dbReference type="HOGENOM" id="CLU_144823_0_0_7"/>
<accession>F0JHU3</accession>
<dbReference type="STRING" id="641491.DND132_2124"/>
<evidence type="ECO:0000313" key="1">
    <source>
        <dbReference type="EMBL" id="EGB15329.1"/>
    </source>
</evidence>
<name>F0JHU3_9BACT</name>